<comment type="caution">
    <text evidence="11">The sequence shown here is derived from an EMBL/GenBank/DDBJ whole genome shotgun (WGS) entry which is preliminary data.</text>
</comment>
<dbReference type="PANTHER" id="PTHR47861">
    <property type="entry name" value="FKBP-TYPE PEPTIDYL-PROLYL CIS-TRANS ISOMERASE SLYD"/>
    <property type="match status" value="1"/>
</dbReference>
<dbReference type="AlphaFoldDB" id="A0AAE3L1G9"/>
<dbReference type="GO" id="GO:0042026">
    <property type="term" value="P:protein refolding"/>
    <property type="evidence" value="ECO:0007669"/>
    <property type="project" value="UniProtKB-ARBA"/>
</dbReference>
<keyword evidence="12" id="KW-1185">Reference proteome</keyword>
<dbReference type="Gene3D" id="3.10.50.40">
    <property type="match status" value="1"/>
</dbReference>
<dbReference type="EC" id="5.2.1.8" evidence="9"/>
<evidence type="ECO:0000313" key="12">
    <source>
        <dbReference type="Proteomes" id="UP001206983"/>
    </source>
</evidence>
<dbReference type="InterPro" id="IPR001179">
    <property type="entry name" value="PPIase_FKBP_dom"/>
</dbReference>
<evidence type="ECO:0000313" key="11">
    <source>
        <dbReference type="EMBL" id="MCQ6963068.1"/>
    </source>
</evidence>
<evidence type="ECO:0000256" key="2">
    <source>
        <dbReference type="ARBA" id="ARBA00004496"/>
    </source>
</evidence>
<evidence type="ECO:0000256" key="4">
    <source>
        <dbReference type="ARBA" id="ARBA00022490"/>
    </source>
</evidence>
<name>A0AAE3L1G9_9EURY</name>
<sequence length="173" mass="18675">MKMIVFLFLISLVVVSGCVSQDTVESGDYVTVDYTGRYENGSVFDTSIEQVAVDSGLYNPARNYEPMSIVVGDGKRIEGFDEAIIGMAVGEEKSVTIPPEKAYGNYSPDRVFSIPSEEFINANITPEVGLKVPTMLGTCTVTTVTEGNVTLDCNHQLAGETLVFTIQVISIGE</sequence>
<organism evidence="11 12">
    <name type="scientific">Methanolobus chelungpuianus</name>
    <dbReference type="NCBI Taxonomy" id="502115"/>
    <lineage>
        <taxon>Archaea</taxon>
        <taxon>Methanobacteriati</taxon>
        <taxon>Methanobacteriota</taxon>
        <taxon>Stenosarchaea group</taxon>
        <taxon>Methanomicrobia</taxon>
        <taxon>Methanosarcinales</taxon>
        <taxon>Methanosarcinaceae</taxon>
        <taxon>Methanolobus</taxon>
    </lineage>
</organism>
<evidence type="ECO:0000256" key="5">
    <source>
        <dbReference type="ARBA" id="ARBA00023110"/>
    </source>
</evidence>
<dbReference type="PANTHER" id="PTHR47861:SF3">
    <property type="entry name" value="FKBP-TYPE PEPTIDYL-PROLYL CIS-TRANS ISOMERASE SLYD"/>
    <property type="match status" value="1"/>
</dbReference>
<keyword evidence="6" id="KW-0143">Chaperone</keyword>
<evidence type="ECO:0000259" key="10">
    <source>
        <dbReference type="PROSITE" id="PS50059"/>
    </source>
</evidence>
<dbReference type="GO" id="GO:0003755">
    <property type="term" value="F:peptidyl-prolyl cis-trans isomerase activity"/>
    <property type="evidence" value="ECO:0007669"/>
    <property type="project" value="UniProtKB-UniRule"/>
</dbReference>
<evidence type="ECO:0000256" key="9">
    <source>
        <dbReference type="RuleBase" id="RU003915"/>
    </source>
</evidence>
<protein>
    <recommendedName>
        <fullName evidence="9">Peptidyl-prolyl cis-trans isomerase</fullName>
        <ecNumber evidence="9">5.2.1.8</ecNumber>
    </recommendedName>
</protein>
<comment type="similarity">
    <text evidence="3 9">Belongs to the FKBP-type PPIase family.</text>
</comment>
<proteinExistence type="inferred from homology"/>
<accession>A0AAE3L1G9</accession>
<evidence type="ECO:0000256" key="6">
    <source>
        <dbReference type="ARBA" id="ARBA00023186"/>
    </source>
</evidence>
<keyword evidence="4" id="KW-0963">Cytoplasm</keyword>
<feature type="domain" description="PPIase FKBP-type" evidence="10">
    <location>
        <begin position="27"/>
        <end position="115"/>
    </location>
</feature>
<reference evidence="11 12" key="1">
    <citation type="journal article" date="2011" name="Appl. Environ. Microbiol.">
        <title>Methanogenic archaea isolated from Taiwan's Chelungpu fault.</title>
        <authorList>
            <person name="Wu S.Y."/>
            <person name="Lai M.C."/>
        </authorList>
    </citation>
    <scope>NUCLEOTIDE SEQUENCE [LARGE SCALE GENOMIC DNA]</scope>
    <source>
        <strain evidence="11 12">St545Mb</strain>
    </source>
</reference>
<dbReference type="PROSITE" id="PS50059">
    <property type="entry name" value="FKBP_PPIASE"/>
    <property type="match status" value="1"/>
</dbReference>
<evidence type="ECO:0000256" key="7">
    <source>
        <dbReference type="ARBA" id="ARBA00023235"/>
    </source>
</evidence>
<dbReference type="SUPFAM" id="SSF54534">
    <property type="entry name" value="FKBP-like"/>
    <property type="match status" value="1"/>
</dbReference>
<dbReference type="InterPro" id="IPR046357">
    <property type="entry name" value="PPIase_dom_sf"/>
</dbReference>
<comment type="subcellular location">
    <subcellularLocation>
        <location evidence="2">Cytoplasm</location>
    </subcellularLocation>
</comment>
<dbReference type="GO" id="GO:0005737">
    <property type="term" value="C:cytoplasm"/>
    <property type="evidence" value="ECO:0007669"/>
    <property type="project" value="UniProtKB-SubCell"/>
</dbReference>
<dbReference type="Proteomes" id="UP001206983">
    <property type="component" value="Unassembled WGS sequence"/>
</dbReference>
<keyword evidence="5 8" id="KW-0697">Rotamase</keyword>
<comment type="catalytic activity">
    <reaction evidence="1 8 9">
        <text>[protein]-peptidylproline (omega=180) = [protein]-peptidylproline (omega=0)</text>
        <dbReference type="Rhea" id="RHEA:16237"/>
        <dbReference type="Rhea" id="RHEA-COMP:10747"/>
        <dbReference type="Rhea" id="RHEA-COMP:10748"/>
        <dbReference type="ChEBI" id="CHEBI:83833"/>
        <dbReference type="ChEBI" id="CHEBI:83834"/>
        <dbReference type="EC" id="5.2.1.8"/>
    </reaction>
</comment>
<gene>
    <name evidence="11" type="ORF">PV02_08500</name>
</gene>
<dbReference type="RefSeq" id="WP_256622962.1">
    <property type="nucleotide sequence ID" value="NZ_JTEO01000004.1"/>
</dbReference>
<dbReference type="PROSITE" id="PS51257">
    <property type="entry name" value="PROKAR_LIPOPROTEIN"/>
    <property type="match status" value="1"/>
</dbReference>
<dbReference type="EMBL" id="JTEO01000004">
    <property type="protein sequence ID" value="MCQ6963068.1"/>
    <property type="molecule type" value="Genomic_DNA"/>
</dbReference>
<evidence type="ECO:0000256" key="1">
    <source>
        <dbReference type="ARBA" id="ARBA00000971"/>
    </source>
</evidence>
<dbReference type="Pfam" id="PF00254">
    <property type="entry name" value="FKBP_C"/>
    <property type="match status" value="1"/>
</dbReference>
<keyword evidence="7 8" id="KW-0413">Isomerase</keyword>
<evidence type="ECO:0000256" key="8">
    <source>
        <dbReference type="PROSITE-ProRule" id="PRU00277"/>
    </source>
</evidence>
<evidence type="ECO:0000256" key="3">
    <source>
        <dbReference type="ARBA" id="ARBA00006577"/>
    </source>
</evidence>